<reference evidence="1" key="1">
    <citation type="submission" date="2022-05" db="EMBL/GenBank/DDBJ databases">
        <authorList>
            <person name="Tuo L."/>
        </authorList>
    </citation>
    <scope>NUCLEOTIDE SEQUENCE</scope>
    <source>
        <strain evidence="1">BSK12Z-4</strain>
    </source>
</reference>
<name>A0A9X2DA76_9ACTN</name>
<evidence type="ECO:0000313" key="2">
    <source>
        <dbReference type="Proteomes" id="UP001139485"/>
    </source>
</evidence>
<dbReference type="EMBL" id="JAMOIL010000030">
    <property type="protein sequence ID" value="MCM0622196.1"/>
    <property type="molecule type" value="Genomic_DNA"/>
</dbReference>
<keyword evidence="2" id="KW-1185">Reference proteome</keyword>
<dbReference type="RefSeq" id="WP_250828457.1">
    <property type="nucleotide sequence ID" value="NZ_JAMOIL010000030.1"/>
</dbReference>
<comment type="caution">
    <text evidence="1">The sequence shown here is derived from an EMBL/GenBank/DDBJ whole genome shotgun (WGS) entry which is preliminary data.</text>
</comment>
<gene>
    <name evidence="1" type="ORF">M8330_18035</name>
</gene>
<organism evidence="1 2">
    <name type="scientific">Nocardioides bruguierae</name>
    <dbReference type="NCBI Taxonomy" id="2945102"/>
    <lineage>
        <taxon>Bacteria</taxon>
        <taxon>Bacillati</taxon>
        <taxon>Actinomycetota</taxon>
        <taxon>Actinomycetes</taxon>
        <taxon>Propionibacteriales</taxon>
        <taxon>Nocardioidaceae</taxon>
        <taxon>Nocardioides</taxon>
    </lineage>
</organism>
<proteinExistence type="predicted"/>
<protein>
    <submittedName>
        <fullName evidence="1">Uncharacterized protein</fullName>
    </submittedName>
</protein>
<dbReference type="AlphaFoldDB" id="A0A9X2DA76"/>
<evidence type="ECO:0000313" key="1">
    <source>
        <dbReference type="EMBL" id="MCM0622196.1"/>
    </source>
</evidence>
<sequence>MSLGGWVPDGVGLDELSLEVAERSASEVHLRVRNGDRYPRAACAVVNPAAEMRTLGRLWTGAVAEVTCEPCLATQQPDQHHTETPGVGS</sequence>
<accession>A0A9X2DA76</accession>
<dbReference type="Proteomes" id="UP001139485">
    <property type="component" value="Unassembled WGS sequence"/>
</dbReference>